<evidence type="ECO:0000313" key="12">
    <source>
        <dbReference type="Proteomes" id="UP001140502"/>
    </source>
</evidence>
<comment type="subcellular location">
    <subcellularLocation>
        <location evidence="1">Nucleus</location>
    </subcellularLocation>
</comment>
<dbReference type="GO" id="GO:0000398">
    <property type="term" value="P:mRNA splicing, via spliceosome"/>
    <property type="evidence" value="ECO:0007669"/>
    <property type="project" value="InterPro"/>
</dbReference>
<dbReference type="GO" id="GO:0034715">
    <property type="term" value="C:pICln-Sm protein complex"/>
    <property type="evidence" value="ECO:0007669"/>
    <property type="project" value="TreeGrafter"/>
</dbReference>
<name>A0A9W8WLH1_9HYPO</name>
<dbReference type="SMART" id="SM00651">
    <property type="entry name" value="Sm"/>
    <property type="match status" value="1"/>
</dbReference>
<gene>
    <name evidence="11" type="ORF">N0V84_001587</name>
</gene>
<evidence type="ECO:0000256" key="9">
    <source>
        <dbReference type="ARBA" id="ARBA00030144"/>
    </source>
</evidence>
<dbReference type="PROSITE" id="PS52002">
    <property type="entry name" value="SM"/>
    <property type="match status" value="1"/>
</dbReference>
<keyword evidence="7" id="KW-0539">Nucleus</keyword>
<reference evidence="11" key="1">
    <citation type="submission" date="2022-10" db="EMBL/GenBank/DDBJ databases">
        <title>Tapping the CABI collections for fungal endophytes: first genome assemblies for Collariella, Neodidymelliopsis, Ascochyta clinopodiicola, Didymella pomorum, Didymosphaeria variabile, Neocosmospora piperis and Neocucurbitaria cava.</title>
        <authorList>
            <person name="Hill R."/>
        </authorList>
    </citation>
    <scope>NUCLEOTIDE SEQUENCE</scope>
    <source>
        <strain evidence="11">IMI 366586</strain>
    </source>
</reference>
<dbReference type="Gene3D" id="2.30.30.100">
    <property type="match status" value="1"/>
</dbReference>
<feature type="domain" description="Sm" evidence="10">
    <location>
        <begin position="26"/>
        <end position="99"/>
    </location>
</feature>
<dbReference type="CDD" id="cd01722">
    <property type="entry name" value="Sm_F"/>
    <property type="match status" value="1"/>
</dbReference>
<evidence type="ECO:0000256" key="5">
    <source>
        <dbReference type="ARBA" id="ARBA00022884"/>
    </source>
</evidence>
<dbReference type="Pfam" id="PF01423">
    <property type="entry name" value="LSM"/>
    <property type="match status" value="1"/>
</dbReference>
<dbReference type="SUPFAM" id="SSF50182">
    <property type="entry name" value="Sm-like ribonucleoproteins"/>
    <property type="match status" value="1"/>
</dbReference>
<proteinExistence type="inferred from homology"/>
<dbReference type="Proteomes" id="UP001140502">
    <property type="component" value="Unassembled WGS sequence"/>
</dbReference>
<evidence type="ECO:0000256" key="2">
    <source>
        <dbReference type="ARBA" id="ARBA00007927"/>
    </source>
</evidence>
<evidence type="ECO:0000256" key="6">
    <source>
        <dbReference type="ARBA" id="ARBA00023187"/>
    </source>
</evidence>
<dbReference type="AlphaFoldDB" id="A0A9W8WLH1"/>
<dbReference type="GO" id="GO:0071013">
    <property type="term" value="C:catalytic step 2 spliceosome"/>
    <property type="evidence" value="ECO:0007669"/>
    <property type="project" value="TreeGrafter"/>
</dbReference>
<evidence type="ECO:0000256" key="8">
    <source>
        <dbReference type="ARBA" id="ARBA00023274"/>
    </source>
</evidence>
<dbReference type="PANTHER" id="PTHR11021:SF0">
    <property type="entry name" value="SMALL NUCLEAR RIBONUCLEOPROTEIN F"/>
    <property type="match status" value="1"/>
</dbReference>
<evidence type="ECO:0000256" key="4">
    <source>
        <dbReference type="ARBA" id="ARBA00022728"/>
    </source>
</evidence>
<comment type="caution">
    <text evidence="11">The sequence shown here is derived from an EMBL/GenBank/DDBJ whole genome shotgun (WGS) entry which is preliminary data.</text>
</comment>
<dbReference type="InterPro" id="IPR010920">
    <property type="entry name" value="LSM_dom_sf"/>
</dbReference>
<organism evidence="11 12">
    <name type="scientific">Fusarium piperis</name>
    <dbReference type="NCBI Taxonomy" id="1435070"/>
    <lineage>
        <taxon>Eukaryota</taxon>
        <taxon>Fungi</taxon>
        <taxon>Dikarya</taxon>
        <taxon>Ascomycota</taxon>
        <taxon>Pezizomycotina</taxon>
        <taxon>Sordariomycetes</taxon>
        <taxon>Hypocreomycetidae</taxon>
        <taxon>Hypocreales</taxon>
        <taxon>Nectriaceae</taxon>
        <taxon>Fusarium</taxon>
        <taxon>Fusarium solani species complex</taxon>
    </lineage>
</organism>
<evidence type="ECO:0000256" key="3">
    <source>
        <dbReference type="ARBA" id="ARBA00022664"/>
    </source>
</evidence>
<dbReference type="EMBL" id="JAPEUR010000017">
    <property type="protein sequence ID" value="KAJ4327914.1"/>
    <property type="molecule type" value="Genomic_DNA"/>
</dbReference>
<evidence type="ECO:0000256" key="1">
    <source>
        <dbReference type="ARBA" id="ARBA00004123"/>
    </source>
</evidence>
<keyword evidence="4" id="KW-0747">Spliceosome</keyword>
<dbReference type="OrthoDB" id="409625at2759"/>
<keyword evidence="8" id="KW-0687">Ribonucleoprotein</keyword>
<dbReference type="InterPro" id="IPR047575">
    <property type="entry name" value="Sm"/>
</dbReference>
<dbReference type="InterPro" id="IPR034100">
    <property type="entry name" value="Sm_F"/>
</dbReference>
<dbReference type="PANTHER" id="PTHR11021">
    <property type="entry name" value="SMALL NUCLEAR RIBONUCLEOPROTEIN F SNRNP-F"/>
    <property type="match status" value="1"/>
</dbReference>
<protein>
    <recommendedName>
        <fullName evidence="9">Sm protein F</fullName>
    </recommendedName>
</protein>
<evidence type="ECO:0000256" key="7">
    <source>
        <dbReference type="ARBA" id="ARBA00023242"/>
    </source>
</evidence>
<dbReference type="GO" id="GO:0005685">
    <property type="term" value="C:U1 snRNP"/>
    <property type="evidence" value="ECO:0007669"/>
    <property type="project" value="TreeGrafter"/>
</dbReference>
<evidence type="ECO:0000259" key="10">
    <source>
        <dbReference type="PROSITE" id="PS52002"/>
    </source>
</evidence>
<dbReference type="InterPro" id="IPR001163">
    <property type="entry name" value="Sm_dom_euk/arc"/>
</dbReference>
<keyword evidence="5" id="KW-0694">RNA-binding</keyword>
<dbReference type="GO" id="GO:0003723">
    <property type="term" value="F:RNA binding"/>
    <property type="evidence" value="ECO:0007669"/>
    <property type="project" value="UniProtKB-KW"/>
</dbReference>
<keyword evidence="12" id="KW-1185">Reference proteome</keyword>
<sequence>MKAHSPTSTSSLTLINTAKMSFAPLNPRPMLQDLVSRTVLVRLKWGEVEYKGTLVSVDSYMNLQLSGTEEYIADKPTGSLGQVLIRYNLTLFFGRDNGMLTEDHARCNNVLWVRGADEGKDPDAAMTG</sequence>
<comment type="similarity">
    <text evidence="2">Belongs to the snRNP Sm proteins family. SmF/LSm6 subfamily.</text>
</comment>
<evidence type="ECO:0000313" key="11">
    <source>
        <dbReference type="EMBL" id="KAJ4327914.1"/>
    </source>
</evidence>
<keyword evidence="3" id="KW-0507">mRNA processing</keyword>
<accession>A0A9W8WLH1</accession>
<dbReference type="InterPro" id="IPR016487">
    <property type="entry name" value="Lsm6/sSmF"/>
</dbReference>
<keyword evidence="6" id="KW-0508">mRNA splicing</keyword>